<protein>
    <submittedName>
        <fullName evidence="3">Phosphoesterase family</fullName>
    </submittedName>
</protein>
<feature type="region of interest" description="Disordered" evidence="2">
    <location>
        <begin position="1"/>
        <end position="43"/>
    </location>
</feature>
<feature type="compositionally biased region" description="Polar residues" evidence="2">
    <location>
        <begin position="1"/>
        <end position="10"/>
    </location>
</feature>
<name>A0A078AMU7_STYLE</name>
<sequence length="165" mass="18806">MQNTRQNFNASKGFDEFSAGGPLSKNGAQGQSPFNQTHGSMAQTTQQNTANIKGKLGSLDEMIRQLADELNYHKKEVQVLRSEKESLESVLTMKTQDVRKTLTNELFKVEEEMKRHYAHQKAENARIQQQVTALKGEKTALDMQLLELERRMAELELQVGHDQHH</sequence>
<keyword evidence="1" id="KW-0175">Coiled coil</keyword>
<evidence type="ECO:0000313" key="4">
    <source>
        <dbReference type="Proteomes" id="UP000039865"/>
    </source>
</evidence>
<reference evidence="3 4" key="1">
    <citation type="submission" date="2014-06" db="EMBL/GenBank/DDBJ databases">
        <authorList>
            <person name="Swart Estienne"/>
        </authorList>
    </citation>
    <scope>NUCLEOTIDE SEQUENCE [LARGE SCALE GENOMIC DNA]</scope>
    <source>
        <strain evidence="3 4">130c</strain>
    </source>
</reference>
<evidence type="ECO:0000256" key="2">
    <source>
        <dbReference type="SAM" id="MobiDB-lite"/>
    </source>
</evidence>
<organism evidence="3 4">
    <name type="scientific">Stylonychia lemnae</name>
    <name type="common">Ciliate</name>
    <dbReference type="NCBI Taxonomy" id="5949"/>
    <lineage>
        <taxon>Eukaryota</taxon>
        <taxon>Sar</taxon>
        <taxon>Alveolata</taxon>
        <taxon>Ciliophora</taxon>
        <taxon>Intramacronucleata</taxon>
        <taxon>Spirotrichea</taxon>
        <taxon>Stichotrichia</taxon>
        <taxon>Sporadotrichida</taxon>
        <taxon>Oxytrichidae</taxon>
        <taxon>Stylonychinae</taxon>
        <taxon>Stylonychia</taxon>
    </lineage>
</organism>
<evidence type="ECO:0000313" key="3">
    <source>
        <dbReference type="EMBL" id="CDW83246.1"/>
    </source>
</evidence>
<dbReference type="AlphaFoldDB" id="A0A078AMU7"/>
<evidence type="ECO:0000256" key="1">
    <source>
        <dbReference type="SAM" id="Coils"/>
    </source>
</evidence>
<dbReference type="OrthoDB" id="436703at2759"/>
<dbReference type="Proteomes" id="UP000039865">
    <property type="component" value="Unassembled WGS sequence"/>
</dbReference>
<keyword evidence="4" id="KW-1185">Reference proteome</keyword>
<proteinExistence type="predicted"/>
<gene>
    <name evidence="3" type="primary">Contig4640.g4958</name>
    <name evidence="3" type="ORF">STYLEM_12288</name>
</gene>
<accession>A0A078AMU7</accession>
<feature type="compositionally biased region" description="Polar residues" evidence="2">
    <location>
        <begin position="26"/>
        <end position="43"/>
    </location>
</feature>
<dbReference type="OMA" id="LEHHYHS"/>
<feature type="coiled-coil region" evidence="1">
    <location>
        <begin position="117"/>
        <end position="158"/>
    </location>
</feature>
<dbReference type="EMBL" id="CCKQ01011676">
    <property type="protein sequence ID" value="CDW83246.1"/>
    <property type="molecule type" value="Genomic_DNA"/>
</dbReference>
<dbReference type="InParanoid" id="A0A078AMU7"/>